<dbReference type="InterPro" id="IPR013320">
    <property type="entry name" value="ConA-like_dom_sf"/>
</dbReference>
<proteinExistence type="predicted"/>
<dbReference type="Gene3D" id="2.60.120.200">
    <property type="match status" value="1"/>
</dbReference>
<organism evidence="1">
    <name type="scientific">Tetraselmis virus 1</name>
    <dbReference type="NCBI Taxonomy" id="2060617"/>
    <lineage>
        <taxon>Viruses</taxon>
        <taxon>Varidnaviria</taxon>
        <taxon>Bamfordvirae</taxon>
        <taxon>Nucleocytoviricota</taxon>
        <taxon>Megaviricetes</taxon>
        <taxon>Imitervirales</taxon>
        <taxon>Allomimiviridae</taxon>
        <taxon>Oceanusvirus</taxon>
        <taxon>Oceanusvirus kaneohense</taxon>
    </lineage>
</organism>
<name>A0A2P0VN37_9VIRU</name>
<keyword evidence="2" id="KW-1185">Reference proteome</keyword>
<gene>
    <name evidence="1" type="ORF">TetV_067</name>
</gene>
<keyword evidence="1" id="KW-0430">Lectin</keyword>
<dbReference type="Gene3D" id="2.60.120.260">
    <property type="entry name" value="Galactose-binding domain-like"/>
    <property type="match status" value="2"/>
</dbReference>
<dbReference type="EMBL" id="KY322437">
    <property type="protein sequence ID" value="AUF82159.1"/>
    <property type="molecule type" value="Genomic_DNA"/>
</dbReference>
<accession>A0A2P0VN37</accession>
<sequence>MFDSNLTSAPPEQVLNYTTRDTPLIDGMNIGDLAFVPTTFNHNALVINSSQISFPSLKTSSLIIQQQDVESLLISAETERASVSNLTNNKIVDQAITVSKLSNPLPVYLGGTGIETIQEEQLIIGSSSESNHIDQSTKLYWKPADNALNINNELLFQDSANSENKFFFTSANNSLFIKDTDGRISVDMFNYTLGRPCVLTLTEPNPGISDTQITVNWVISSPDVNALTMYVSCFQGDDSTVFKTTQDVAAGAGAIELKAVDVSSIGSSGNVVFSGLTKLTHYVIKATVLDRRGNYSLVKSVQTETTELSPPVIVGITNYTTSPTEIGFSSSNQPDESTVIFLSGILTSSTPVLTRNIMLENMDRFFRVDLDENAHSNIESSFTTALDPSLLTETSGDDILSTINVEEATEYYPIVFYQDAESNFSLQYGNVVQNPDITPPTFSQVLSVTDQTETSITIDYQTLDDVGVDSVHAYVSALDSDGGIADVTPDASTVISSGQSISINGPQVLNSYHSSGSSQPLVKAGFYRVFLAASDAGTYGTPNIILSNVDTYTVDETQPVVDTLTVETSGSSNAVVTWSTSDQGLNAEISKIHVLATGRDLSLDTSQQIVDDSETAEYTEVSASDTVYTVPSDEPTNVYVVAEDSAASFGGAQNLLSEVSSATISLPVFDSAPTFAQDDYTNYISSTPITVTTTDNYKAYLTLYKLNGGTPAVVGEPLMSPVMETPSEPCQVGVSITNIQNNWSTISSVDDRLLGVLMTTNTNAGYKTFTYQIPTTTYLATTGTNISKTGYTLTDYKPLVMVNGFIFDEIWMRTNDPGDVESNQYFNPAVYFFKPGYPGFLDDATKSEYSYTSPVFSPVLETSLAPLEVGLQIYTPGPAAWQTVVSFPSFVGGYNTSTSVDAGSISTTISTSTEVYLFTDSSYSGEQDIDVTDWTLIAGEQLQLSTDTLDECYHRILTPGEYTLDFTRGIYVFTGISTPRPIIGAGYTVSGATYSERSTFSSLGADLCFNDTITPSYQSADDGVITVANPQWITVNLVRPYVTTSYVLYGILTANQNYDVPTDYQLQGSIDGVNWITLDSRTSNPPPNPYGGSYTANLSTSPSYPKLELKVQNPGSYSSYRLWVTKTQSRNNFSRLAEMQLIGYSGANSDPQPLISPIIGAGYELEGTVFTESSSFDATRGADKMFNNNLDQNNTGRTFLTSTGGLPHWGQVQFPIAYVVTSMKLWTPAYNVGTPSPPKSWELQGSNNGSDWDTLVTESNYSGNTPSTAVPSENEYDEYYIINTAPYTYYRIYMTEYFDGSSTFQIAEMQLCGYADTLSYVAYWIPTNSSTLIDVSSNNDGVLVGPTYSPSYTLSFTSDDYVTLPVVPFNGSNGFSVEFRIKWNSSVINHPYFFATRRSFNGPFFKIGFNGTNTGIIRFYTESEDQIGQASNFNSATPLAEDVYYNIKLVRNGANCSLYIDNVFQQTVSCKSDNIVSPTTPWYIGHRDDLTFTGSIQYCRISYIPSVMRFELQTASHSDLVDISSITLDDGSPLPEGAYTELVAATAGPLPTTRGYWTSQSTGTSLFEITLPGGTPDLIRINYNQEDRSPGWNVYKNNVLIYTTTRGDNVSPADTVDYPLSA</sequence>
<dbReference type="Proteomes" id="UP000244773">
    <property type="component" value="Segment"/>
</dbReference>
<evidence type="ECO:0000313" key="1">
    <source>
        <dbReference type="EMBL" id="AUF82159.1"/>
    </source>
</evidence>
<dbReference type="SUPFAM" id="SSF49899">
    <property type="entry name" value="Concanavalin A-like lectins/glucanases"/>
    <property type="match status" value="1"/>
</dbReference>
<evidence type="ECO:0000313" key="2">
    <source>
        <dbReference type="Proteomes" id="UP000244773"/>
    </source>
</evidence>
<dbReference type="GO" id="GO:0030246">
    <property type="term" value="F:carbohydrate binding"/>
    <property type="evidence" value="ECO:0007669"/>
    <property type="project" value="UniProtKB-KW"/>
</dbReference>
<dbReference type="SUPFAM" id="SSF49785">
    <property type="entry name" value="Galactose-binding domain-like"/>
    <property type="match status" value="2"/>
</dbReference>
<protein>
    <submittedName>
        <fullName evidence="1">Concanavalin A-like lectin/glucanase domain-containing protein</fullName>
    </submittedName>
</protein>
<reference evidence="1" key="1">
    <citation type="journal article" date="2018" name="Virology">
        <title>A giant virus infecting green algae encodes key fermentation genes.</title>
        <authorList>
            <person name="Schvarcz C.R."/>
            <person name="Steward G.F."/>
        </authorList>
    </citation>
    <scope>NUCLEOTIDE SEQUENCE [LARGE SCALE GENOMIC DNA]</scope>
</reference>
<dbReference type="Pfam" id="PF13385">
    <property type="entry name" value="Laminin_G_3"/>
    <property type="match status" value="1"/>
</dbReference>
<dbReference type="InterPro" id="IPR008979">
    <property type="entry name" value="Galactose-bd-like_sf"/>
</dbReference>